<keyword evidence="1 2" id="KW-0732">Signal</keyword>
<comment type="caution">
    <text evidence="4">The sequence shown here is derived from an EMBL/GenBank/DDBJ whole genome shotgun (WGS) entry which is preliminary data.</text>
</comment>
<gene>
    <name evidence="4" type="ORF">M8N44_00985</name>
</gene>
<dbReference type="InterPro" id="IPR011250">
    <property type="entry name" value="OMP/PagP_B-barrel"/>
</dbReference>
<evidence type="ECO:0000259" key="3">
    <source>
        <dbReference type="Pfam" id="PF13505"/>
    </source>
</evidence>
<name>A0ABT0R4P4_9BACT</name>
<feature type="chain" id="PRO_5045169678" evidence="2">
    <location>
        <begin position="23"/>
        <end position="247"/>
    </location>
</feature>
<dbReference type="Proteomes" id="UP001202031">
    <property type="component" value="Unassembled WGS sequence"/>
</dbReference>
<evidence type="ECO:0000313" key="5">
    <source>
        <dbReference type="Proteomes" id="UP001202031"/>
    </source>
</evidence>
<keyword evidence="5" id="KW-1185">Reference proteome</keyword>
<dbReference type="PROSITE" id="PS51257">
    <property type="entry name" value="PROKAR_LIPOPROTEIN"/>
    <property type="match status" value="1"/>
</dbReference>
<evidence type="ECO:0000256" key="1">
    <source>
        <dbReference type="ARBA" id="ARBA00022729"/>
    </source>
</evidence>
<dbReference type="GeneID" id="84022412"/>
<dbReference type="InterPro" id="IPR027385">
    <property type="entry name" value="Beta-barrel_OMP"/>
</dbReference>
<feature type="domain" description="Outer membrane protein beta-barrel" evidence="3">
    <location>
        <begin position="10"/>
        <end position="247"/>
    </location>
</feature>
<protein>
    <submittedName>
        <fullName evidence="4">Outer membrane beta-barrel protein</fullName>
    </submittedName>
</protein>
<sequence>MKKNLFITCALGLLSCAFSVQASDPWNYYRAGSSYSSPSYTQKYDSTFGMSIKGVYGIAGDSDMPNLGGGLLSLNSYTETGDIVHELSLTAGLMSSDAKHFNAFDIGRELGYSDAQIQQFLNDKNITNVDLKIKYQTSIPLLAGYTLNLPLVQEKAYFYLGGKIGITFNTWRATATLDRKVWHNSSYRIERKRISASEYNADFTFSLTAGFRFAIGNKTDLILGYELLKFHEVEPYHLIQAGISWTF</sequence>
<evidence type="ECO:0000313" key="4">
    <source>
        <dbReference type="EMBL" id="MCL6655892.1"/>
    </source>
</evidence>
<dbReference type="RefSeq" id="WP_102728925.1">
    <property type="nucleotide sequence ID" value="NZ_CP072027.1"/>
</dbReference>
<dbReference type="EMBL" id="JAMGSI010000001">
    <property type="protein sequence ID" value="MCL6655892.1"/>
    <property type="molecule type" value="Genomic_DNA"/>
</dbReference>
<dbReference type="Pfam" id="PF13505">
    <property type="entry name" value="OMP_b-brl"/>
    <property type="match status" value="1"/>
</dbReference>
<dbReference type="SUPFAM" id="SSF56925">
    <property type="entry name" value="OMPA-like"/>
    <property type="match status" value="1"/>
</dbReference>
<reference evidence="4 5" key="1">
    <citation type="submission" date="2022-03" db="EMBL/GenBank/DDBJ databases">
        <title>Taxonomic description of new species and reclassification of some bacterial strains.</title>
        <authorList>
            <person name="Ndongo S."/>
        </authorList>
    </citation>
    <scope>NUCLEOTIDE SEQUENCE [LARGE SCALE GENOMIC DNA]</scope>
    <source>
        <strain evidence="4 5">Marseille-P6666</strain>
    </source>
</reference>
<organism evidence="4 5">
    <name type="scientific">Akkermansia massiliensis</name>
    <dbReference type="NCBI Taxonomy" id="2927224"/>
    <lineage>
        <taxon>Bacteria</taxon>
        <taxon>Pseudomonadati</taxon>
        <taxon>Verrucomicrobiota</taxon>
        <taxon>Verrucomicrobiia</taxon>
        <taxon>Verrucomicrobiales</taxon>
        <taxon>Akkermansiaceae</taxon>
        <taxon>Akkermansia</taxon>
    </lineage>
</organism>
<proteinExistence type="predicted"/>
<accession>A0ABT0R4P4</accession>
<feature type="signal peptide" evidence="2">
    <location>
        <begin position="1"/>
        <end position="22"/>
    </location>
</feature>
<evidence type="ECO:0000256" key="2">
    <source>
        <dbReference type="SAM" id="SignalP"/>
    </source>
</evidence>
<dbReference type="Gene3D" id="2.40.160.20">
    <property type="match status" value="1"/>
</dbReference>